<organism evidence="1">
    <name type="scientific">viral metagenome</name>
    <dbReference type="NCBI Taxonomy" id="1070528"/>
    <lineage>
        <taxon>unclassified sequences</taxon>
        <taxon>metagenomes</taxon>
        <taxon>organismal metagenomes</taxon>
    </lineage>
</organism>
<sequence>MSQGNAAAIRRRVKSAEVPKYSDLTTNTSTAYSPTSSAITPSNLSINDAFKLVNERIVNLEKGIHTSSSTNMSSEIISEYEDRFNLIAQEIGELKETVLKLQTFTMDVNKALYDERVNIFSDIDKTKESNLNVESIDENIESIDENIESIDENIENAY</sequence>
<evidence type="ECO:0000313" key="1">
    <source>
        <dbReference type="EMBL" id="QHT94409.1"/>
    </source>
</evidence>
<protein>
    <submittedName>
        <fullName evidence="1">Uncharacterized protein</fullName>
    </submittedName>
</protein>
<accession>A0A6C0INL7</accession>
<proteinExistence type="predicted"/>
<dbReference type="AlphaFoldDB" id="A0A6C0INL7"/>
<name>A0A6C0INL7_9ZZZZ</name>
<dbReference type="EMBL" id="MN740220">
    <property type="protein sequence ID" value="QHT94409.1"/>
    <property type="molecule type" value="Genomic_DNA"/>
</dbReference>
<reference evidence="1" key="1">
    <citation type="journal article" date="2020" name="Nature">
        <title>Giant virus diversity and host interactions through global metagenomics.</title>
        <authorList>
            <person name="Schulz F."/>
            <person name="Roux S."/>
            <person name="Paez-Espino D."/>
            <person name="Jungbluth S."/>
            <person name="Walsh D.A."/>
            <person name="Denef V.J."/>
            <person name="McMahon K.D."/>
            <person name="Konstantinidis K.T."/>
            <person name="Eloe-Fadrosh E.A."/>
            <person name="Kyrpides N.C."/>
            <person name="Woyke T."/>
        </authorList>
    </citation>
    <scope>NUCLEOTIDE SEQUENCE</scope>
    <source>
        <strain evidence="1">GVMAG-M-3300024258-28</strain>
    </source>
</reference>